<feature type="chain" id="PRO_5041435959" evidence="1">
    <location>
        <begin position="21"/>
        <end position="184"/>
    </location>
</feature>
<accession>A0AA38HYV4</accession>
<comment type="caution">
    <text evidence="2">The sequence shown here is derived from an EMBL/GenBank/DDBJ whole genome shotgun (WGS) entry which is preliminary data.</text>
</comment>
<evidence type="ECO:0000313" key="2">
    <source>
        <dbReference type="EMBL" id="KAJ3644862.1"/>
    </source>
</evidence>
<reference evidence="2" key="1">
    <citation type="journal article" date="2023" name="G3 (Bethesda)">
        <title>Whole genome assemblies of Zophobas morio and Tenebrio molitor.</title>
        <authorList>
            <person name="Kaur S."/>
            <person name="Stinson S.A."/>
            <person name="diCenzo G.C."/>
        </authorList>
    </citation>
    <scope>NUCLEOTIDE SEQUENCE</scope>
    <source>
        <strain evidence="2">QUZm001</strain>
    </source>
</reference>
<organism evidence="2 3">
    <name type="scientific">Zophobas morio</name>
    <dbReference type="NCBI Taxonomy" id="2755281"/>
    <lineage>
        <taxon>Eukaryota</taxon>
        <taxon>Metazoa</taxon>
        <taxon>Ecdysozoa</taxon>
        <taxon>Arthropoda</taxon>
        <taxon>Hexapoda</taxon>
        <taxon>Insecta</taxon>
        <taxon>Pterygota</taxon>
        <taxon>Neoptera</taxon>
        <taxon>Endopterygota</taxon>
        <taxon>Coleoptera</taxon>
        <taxon>Polyphaga</taxon>
        <taxon>Cucujiformia</taxon>
        <taxon>Tenebrionidae</taxon>
        <taxon>Zophobas</taxon>
    </lineage>
</organism>
<dbReference type="AlphaFoldDB" id="A0AA38HYV4"/>
<keyword evidence="1" id="KW-0732">Signal</keyword>
<dbReference type="EMBL" id="JALNTZ010000007">
    <property type="protein sequence ID" value="KAJ3644862.1"/>
    <property type="molecule type" value="Genomic_DNA"/>
</dbReference>
<keyword evidence="3" id="KW-1185">Reference proteome</keyword>
<gene>
    <name evidence="2" type="ORF">Zmor_022563</name>
</gene>
<proteinExistence type="predicted"/>
<dbReference type="Proteomes" id="UP001168821">
    <property type="component" value="Unassembled WGS sequence"/>
</dbReference>
<feature type="signal peptide" evidence="1">
    <location>
        <begin position="1"/>
        <end position="20"/>
    </location>
</feature>
<evidence type="ECO:0000256" key="1">
    <source>
        <dbReference type="SAM" id="SignalP"/>
    </source>
</evidence>
<name>A0AA38HYV4_9CUCU</name>
<sequence length="184" mass="20682">MITTTNLVLFIGVNFIVVEASDTGPIGPVTVYEVQDCDPALDELNFELTLLQDVDQKDKITLSFSLPFDIGVDATVSVDADKFDGSDWQKSAFVVENKPAFKFLNDFVSPIWNNFREQAVPKIEKPSEMLAGDYNVELFYAHYMDINTPQVPYGRFMASVYLTVDDVDVVCKKLEVEFTPPDSM</sequence>
<protein>
    <submittedName>
        <fullName evidence="2">Uncharacterized protein</fullName>
    </submittedName>
</protein>
<evidence type="ECO:0000313" key="3">
    <source>
        <dbReference type="Proteomes" id="UP001168821"/>
    </source>
</evidence>